<comment type="caution">
    <text evidence="1">The sequence shown here is derived from an EMBL/GenBank/DDBJ whole genome shotgun (WGS) entry which is preliminary data.</text>
</comment>
<reference evidence="1" key="1">
    <citation type="journal article" date="2015" name="Nature">
        <title>Complex archaea that bridge the gap between prokaryotes and eukaryotes.</title>
        <authorList>
            <person name="Spang A."/>
            <person name="Saw J.H."/>
            <person name="Jorgensen S.L."/>
            <person name="Zaremba-Niedzwiedzka K."/>
            <person name="Martijn J."/>
            <person name="Lind A.E."/>
            <person name="van Eijk R."/>
            <person name="Schleper C."/>
            <person name="Guy L."/>
            <person name="Ettema T.J."/>
        </authorList>
    </citation>
    <scope>NUCLEOTIDE SEQUENCE</scope>
</reference>
<gene>
    <name evidence="1" type="ORF">LCGC14_2406690</name>
</gene>
<dbReference type="EMBL" id="LAZR01036267">
    <property type="protein sequence ID" value="KKL25298.1"/>
    <property type="molecule type" value="Genomic_DNA"/>
</dbReference>
<protein>
    <submittedName>
        <fullName evidence="1">Uncharacterized protein</fullName>
    </submittedName>
</protein>
<name>A0A0F9EN63_9ZZZZ</name>
<organism evidence="1">
    <name type="scientific">marine sediment metagenome</name>
    <dbReference type="NCBI Taxonomy" id="412755"/>
    <lineage>
        <taxon>unclassified sequences</taxon>
        <taxon>metagenomes</taxon>
        <taxon>ecological metagenomes</taxon>
    </lineage>
</organism>
<sequence>MGWEKQSCDNCGHDATHLYNVTVQMQHSSHTGPVEEHLVCPRCFVGDIAVEMYERIVDKVKL</sequence>
<accession>A0A0F9EN63</accession>
<evidence type="ECO:0000313" key="1">
    <source>
        <dbReference type="EMBL" id="KKL25298.1"/>
    </source>
</evidence>
<proteinExistence type="predicted"/>
<dbReference type="AlphaFoldDB" id="A0A0F9EN63"/>